<accession>A0ABU2X5I0</accession>
<organism evidence="1 2">
    <name type="scientific">Streptomyces lonegramiae</name>
    <dbReference type="NCBI Taxonomy" id="3075524"/>
    <lineage>
        <taxon>Bacteria</taxon>
        <taxon>Bacillati</taxon>
        <taxon>Actinomycetota</taxon>
        <taxon>Actinomycetes</taxon>
        <taxon>Kitasatosporales</taxon>
        <taxon>Streptomycetaceae</taxon>
        <taxon>Streptomyces</taxon>
    </lineage>
</organism>
<evidence type="ECO:0000313" key="2">
    <source>
        <dbReference type="Proteomes" id="UP001180754"/>
    </source>
</evidence>
<dbReference type="RefSeq" id="WP_311721416.1">
    <property type="nucleotide sequence ID" value="NZ_JAVRFD010000001.1"/>
</dbReference>
<gene>
    <name evidence="1" type="ORF">RND15_00275</name>
</gene>
<evidence type="ECO:0000313" key="1">
    <source>
        <dbReference type="EMBL" id="MDT0541162.1"/>
    </source>
</evidence>
<proteinExistence type="predicted"/>
<dbReference type="Proteomes" id="UP001180754">
    <property type="component" value="Unassembled WGS sequence"/>
</dbReference>
<comment type="caution">
    <text evidence="1">The sequence shown here is derived from an EMBL/GenBank/DDBJ whole genome shotgun (WGS) entry which is preliminary data.</text>
</comment>
<reference evidence="1" key="1">
    <citation type="submission" date="2024-05" db="EMBL/GenBank/DDBJ databases">
        <title>30 novel species of actinomycetes from the DSMZ collection.</title>
        <authorList>
            <person name="Nouioui I."/>
        </authorList>
    </citation>
    <scope>NUCLEOTIDE SEQUENCE</scope>
    <source>
        <strain evidence="1">DSM 41529</strain>
    </source>
</reference>
<protein>
    <submittedName>
        <fullName evidence="1">Uncharacterized protein</fullName>
    </submittedName>
</protein>
<sequence>MLAPDLPPSAWLTLVKSRSFWFAVPVATPLFHEHGGTAPIAELEPGGWYLAVSVNQATWEILAQTADGRRGLVHHIAGIQVKP</sequence>
<name>A0ABU2X5I0_9ACTN</name>
<keyword evidence="2" id="KW-1185">Reference proteome</keyword>
<dbReference type="EMBL" id="JAVRFD010000001">
    <property type="protein sequence ID" value="MDT0541162.1"/>
    <property type="molecule type" value="Genomic_DNA"/>
</dbReference>